<reference evidence="1 2" key="1">
    <citation type="submission" date="2020-03" db="EMBL/GenBank/DDBJ databases">
        <title>Dissostichus mawsoni Genome sequencing and assembly.</title>
        <authorList>
            <person name="Park H."/>
        </authorList>
    </citation>
    <scope>NUCLEOTIDE SEQUENCE [LARGE SCALE GENOMIC DNA]</scope>
    <source>
        <strain evidence="1">DM0001</strain>
        <tissue evidence="1">Muscle</tissue>
    </source>
</reference>
<dbReference type="EMBL" id="JAAKFY010000018">
    <property type="protein sequence ID" value="KAF3843597.1"/>
    <property type="molecule type" value="Genomic_DNA"/>
</dbReference>
<evidence type="ECO:0000313" key="2">
    <source>
        <dbReference type="Proteomes" id="UP000518266"/>
    </source>
</evidence>
<protein>
    <submittedName>
        <fullName evidence="1">Uncharacterized protein</fullName>
    </submittedName>
</protein>
<evidence type="ECO:0000313" key="1">
    <source>
        <dbReference type="EMBL" id="KAF3843597.1"/>
    </source>
</evidence>
<comment type="caution">
    <text evidence="1">The sequence shown here is derived from an EMBL/GenBank/DDBJ whole genome shotgun (WGS) entry which is preliminary data.</text>
</comment>
<dbReference type="Proteomes" id="UP000518266">
    <property type="component" value="Unassembled WGS sequence"/>
</dbReference>
<sequence>MSLNSCVFFFTRSVVRSVLVGVKLPLLFSKSSWCVQNEGGLALDLLTETVRVQNLEEQRTHTDVPLGLSDPLHLGEVRYRLLKFFWFSRTLCISGVSNTGTY</sequence>
<organism evidence="1 2">
    <name type="scientific">Dissostichus mawsoni</name>
    <name type="common">Antarctic cod</name>
    <dbReference type="NCBI Taxonomy" id="36200"/>
    <lineage>
        <taxon>Eukaryota</taxon>
        <taxon>Metazoa</taxon>
        <taxon>Chordata</taxon>
        <taxon>Craniata</taxon>
        <taxon>Vertebrata</taxon>
        <taxon>Euteleostomi</taxon>
        <taxon>Actinopterygii</taxon>
        <taxon>Neopterygii</taxon>
        <taxon>Teleostei</taxon>
        <taxon>Neoteleostei</taxon>
        <taxon>Acanthomorphata</taxon>
        <taxon>Eupercaria</taxon>
        <taxon>Perciformes</taxon>
        <taxon>Notothenioidei</taxon>
        <taxon>Nototheniidae</taxon>
        <taxon>Dissostichus</taxon>
    </lineage>
</organism>
<dbReference type="AlphaFoldDB" id="A0A7J5Y4L6"/>
<name>A0A7J5Y4L6_DISMA</name>
<proteinExistence type="predicted"/>
<accession>A0A7J5Y4L6</accession>
<gene>
    <name evidence="1" type="ORF">F7725_002446</name>
</gene>
<keyword evidence="2" id="KW-1185">Reference proteome</keyword>